<dbReference type="OrthoDB" id="2943836at2"/>
<accession>A0A5D4NZ47</accession>
<gene>
    <name evidence="1" type="ORF">FZC78_00710</name>
</gene>
<protein>
    <submittedName>
        <fullName evidence="1">Uncharacterized protein</fullName>
    </submittedName>
</protein>
<reference evidence="1 2" key="1">
    <citation type="submission" date="2019-08" db="EMBL/GenBank/DDBJ databases">
        <title>Bacillus genomes from the desert of Cuatro Cienegas, Coahuila.</title>
        <authorList>
            <person name="Olmedo-Alvarez G."/>
        </authorList>
    </citation>
    <scope>NUCLEOTIDE SEQUENCE [LARGE SCALE GENOMIC DNA]</scope>
    <source>
        <strain evidence="1 2">CH34_1T</strain>
    </source>
</reference>
<dbReference type="Proteomes" id="UP000322267">
    <property type="component" value="Unassembled WGS sequence"/>
</dbReference>
<dbReference type="AlphaFoldDB" id="A0A5D4NZ47"/>
<sequence length="67" mass="7816">MFSPDRQMFSREEKEVFPFILFGLFDPEELAAGTGLIIKWKRLDQPRQANVLKRRKGGFPFSSLEVI</sequence>
<dbReference type="RefSeq" id="WP_148937783.1">
    <property type="nucleotide sequence ID" value="NZ_VTEI01000001.1"/>
</dbReference>
<organism evidence="1 2">
    <name type="scientific">Rossellomorea vietnamensis</name>
    <dbReference type="NCBI Taxonomy" id="218284"/>
    <lineage>
        <taxon>Bacteria</taxon>
        <taxon>Bacillati</taxon>
        <taxon>Bacillota</taxon>
        <taxon>Bacilli</taxon>
        <taxon>Bacillales</taxon>
        <taxon>Bacillaceae</taxon>
        <taxon>Rossellomorea</taxon>
    </lineage>
</organism>
<evidence type="ECO:0000313" key="1">
    <source>
        <dbReference type="EMBL" id="TYS19585.1"/>
    </source>
</evidence>
<name>A0A5D4NZ47_9BACI</name>
<proteinExistence type="predicted"/>
<evidence type="ECO:0000313" key="2">
    <source>
        <dbReference type="Proteomes" id="UP000322267"/>
    </source>
</evidence>
<comment type="caution">
    <text evidence="1">The sequence shown here is derived from an EMBL/GenBank/DDBJ whole genome shotgun (WGS) entry which is preliminary data.</text>
</comment>
<dbReference type="EMBL" id="VTEI01000001">
    <property type="protein sequence ID" value="TYS19585.1"/>
    <property type="molecule type" value="Genomic_DNA"/>
</dbReference>